<keyword evidence="5" id="KW-0597">Phosphoprotein</keyword>
<feature type="transmembrane region" description="Helical" evidence="12">
    <location>
        <begin position="237"/>
        <end position="259"/>
    </location>
</feature>
<keyword evidence="10 12" id="KW-0472">Membrane</keyword>
<keyword evidence="6" id="KW-0808">Transferase</keyword>
<keyword evidence="8" id="KW-0418">Kinase</keyword>
<dbReference type="SUPFAM" id="SSF55785">
    <property type="entry name" value="PYP-like sensor domain (PAS domain)"/>
    <property type="match status" value="4"/>
</dbReference>
<dbReference type="InterPro" id="IPR000700">
    <property type="entry name" value="PAS-assoc_C"/>
</dbReference>
<feature type="domain" description="PAS" evidence="14">
    <location>
        <begin position="569"/>
        <end position="644"/>
    </location>
</feature>
<dbReference type="PANTHER" id="PTHR43304">
    <property type="entry name" value="PHYTOCHROME-LIKE PROTEIN CPH1"/>
    <property type="match status" value="1"/>
</dbReference>
<feature type="domain" description="PAC" evidence="15">
    <location>
        <begin position="647"/>
        <end position="699"/>
    </location>
</feature>
<keyword evidence="4" id="KW-1003">Cell membrane</keyword>
<dbReference type="SMART" id="SM00388">
    <property type="entry name" value="HisKA"/>
    <property type="match status" value="1"/>
</dbReference>
<evidence type="ECO:0000259" key="13">
    <source>
        <dbReference type="PROSITE" id="PS50109"/>
    </source>
</evidence>
<feature type="transmembrane region" description="Helical" evidence="12">
    <location>
        <begin position="12"/>
        <end position="33"/>
    </location>
</feature>
<dbReference type="InterPro" id="IPR036097">
    <property type="entry name" value="HisK_dim/P_sf"/>
</dbReference>
<evidence type="ECO:0000256" key="12">
    <source>
        <dbReference type="SAM" id="Phobius"/>
    </source>
</evidence>
<comment type="subcellular location">
    <subcellularLocation>
        <location evidence="2">Cell membrane</location>
        <topology evidence="2">Multi-pass membrane protein</topology>
    </subcellularLocation>
</comment>
<dbReference type="InterPro" id="IPR005467">
    <property type="entry name" value="His_kinase_dom"/>
</dbReference>
<sequence length="1071" mass="118921">MYAWSPRPRLLHLGLFFSAYLLGCGFAQALAIVPGITVSIWPPGGLFMATLILASPYSWPWWILSGCLAEMTAQLLWFHSPPLAGLLIFIGNALCAAFGATLVNRALGRPVRLETLPDVFVFVVLGAGVAPLVSATIGSATLAWFGVKSQTFTAVWPLFWIGDATGILLVAPLALVAIQSWRSKTRLSAGQWMEAGILGLIFLGIAALSLKHDFLLSAYIIMPPILWAAVRFEFKGVAVALTFLALVTLALTISGASQFVGDAETQRQKQVMLQLFLAISALSALIVAAISRQHQQALLSLRQRERSMRELLETLPTCIWCAAPDGELTYFSPQFRDFVGFDIADKDTEGASRLSNVLKAIVHPDELEAVKAHFSRCLATGEPYARKHRLRRFDGQYRWVETRAAAMRNSEAKIVQWNGVFLDMDDQMRLHSEVQERDAKIRRLVESDVIGIVFWDLDGRLIDANDAFLRLVQYDRTDVEAGLRWFDMTPPEWQEVHNREEAEEIRATGKMQAREKEFFRKDGSRVPVLIGAACFEGQPTQGVAYILDLTERKRAEAEQTRAEEALRRSQLQLQQLVDTVPVQIWCVMPGGEPAYINKTMMDYIGLKLDDFDAEGGLPSAIQTLVHPDDRAALQAALFHSFSTGEAFAMRFRNRRADGEYRWQDGRAEPLYDECGRIIRWFGANVDIHDLVTAQDALRAREHELAQLVDMLPVYIRRLTPEGEPIFFNKRLTDFIGVSLEEIRATGTSRLAPAVENFVHPDETAKVMAALRRAVATGEHYTMKYRMRGANGVYRWIETRAEPLRNQDGTIAQWYSMSIDIEDQVRALRAEEALRQASDELAKATQAASLAELSASIAHEVNQPLAAIVANSHACNRWLAAEPPNLERAKITAERIIRNANSAADVVSRIRALFNQSTQSSSATALGSAIKEAVELIADEAAQRHVRIDTDIEADLPPVPLDRVQVQQVLINLIRNGMEAMESTSDDKVLGIRARRLGDVVQTEISDCGPGIASSDKMFEPFFTTKANGMGMGLTICRSIVESHGGRLWADKNEPCGAIFVFTLPVEPKAAP</sequence>
<feature type="domain" description="PAS" evidence="14">
    <location>
        <begin position="437"/>
        <end position="492"/>
    </location>
</feature>
<evidence type="ECO:0000313" key="17">
    <source>
        <dbReference type="Proteomes" id="UP001596053"/>
    </source>
</evidence>
<keyword evidence="7 12" id="KW-0812">Transmembrane</keyword>
<evidence type="ECO:0000256" key="3">
    <source>
        <dbReference type="ARBA" id="ARBA00012438"/>
    </source>
</evidence>
<evidence type="ECO:0000259" key="14">
    <source>
        <dbReference type="PROSITE" id="PS50112"/>
    </source>
</evidence>
<evidence type="ECO:0000256" key="1">
    <source>
        <dbReference type="ARBA" id="ARBA00000085"/>
    </source>
</evidence>
<keyword evidence="9 12" id="KW-1133">Transmembrane helix</keyword>
<dbReference type="InterPro" id="IPR036890">
    <property type="entry name" value="HATPase_C_sf"/>
</dbReference>
<feature type="transmembrane region" description="Helical" evidence="12">
    <location>
        <begin position="45"/>
        <end position="63"/>
    </location>
</feature>
<feature type="coiled-coil region" evidence="11">
    <location>
        <begin position="547"/>
        <end position="574"/>
    </location>
</feature>
<dbReference type="SMART" id="SM00387">
    <property type="entry name" value="HATPase_c"/>
    <property type="match status" value="1"/>
</dbReference>
<feature type="transmembrane region" description="Helical" evidence="12">
    <location>
        <begin position="158"/>
        <end position="178"/>
    </location>
</feature>
<dbReference type="InterPro" id="IPR035965">
    <property type="entry name" value="PAS-like_dom_sf"/>
</dbReference>
<comment type="caution">
    <text evidence="16">The sequence shown here is derived from an EMBL/GenBank/DDBJ whole genome shotgun (WGS) entry which is preliminary data.</text>
</comment>
<keyword evidence="11" id="KW-0175">Coiled coil</keyword>
<dbReference type="NCBIfam" id="TIGR00229">
    <property type="entry name" value="sensory_box"/>
    <property type="match status" value="4"/>
</dbReference>
<feature type="domain" description="Histidine kinase" evidence="13">
    <location>
        <begin position="855"/>
        <end position="1067"/>
    </location>
</feature>
<dbReference type="SMART" id="SM00086">
    <property type="entry name" value="PAC"/>
    <property type="match status" value="4"/>
</dbReference>
<dbReference type="InterPro" id="IPR013655">
    <property type="entry name" value="PAS_fold_3"/>
</dbReference>
<dbReference type="CDD" id="cd06174">
    <property type="entry name" value="MFS"/>
    <property type="match status" value="1"/>
</dbReference>
<dbReference type="InterPro" id="IPR007895">
    <property type="entry name" value="MASE1"/>
</dbReference>
<dbReference type="PROSITE" id="PS50109">
    <property type="entry name" value="HIS_KIN"/>
    <property type="match status" value="1"/>
</dbReference>
<gene>
    <name evidence="16" type="ORF">ACFPOB_22625</name>
</gene>
<dbReference type="EC" id="2.7.13.3" evidence="3"/>
<reference evidence="17" key="1">
    <citation type="journal article" date="2019" name="Int. J. Syst. Evol. Microbiol.">
        <title>The Global Catalogue of Microorganisms (GCM) 10K type strain sequencing project: providing services to taxonomists for standard genome sequencing and annotation.</title>
        <authorList>
            <consortium name="The Broad Institute Genomics Platform"/>
            <consortium name="The Broad Institute Genome Sequencing Center for Infectious Disease"/>
            <person name="Wu L."/>
            <person name="Ma J."/>
        </authorList>
    </citation>
    <scope>NUCLEOTIDE SEQUENCE [LARGE SCALE GENOMIC DNA]</scope>
    <source>
        <strain evidence="17">NCAIM B.01391</strain>
    </source>
</reference>
<dbReference type="SUPFAM" id="SSF55874">
    <property type="entry name" value="ATPase domain of HSP90 chaperone/DNA topoisomerase II/histidine kinase"/>
    <property type="match status" value="1"/>
</dbReference>
<dbReference type="Pfam" id="PF00512">
    <property type="entry name" value="HisKA"/>
    <property type="match status" value="1"/>
</dbReference>
<dbReference type="PANTHER" id="PTHR43304:SF1">
    <property type="entry name" value="PAC DOMAIN-CONTAINING PROTEIN"/>
    <property type="match status" value="1"/>
</dbReference>
<name>A0ABW0IWA2_9HYPH</name>
<dbReference type="SMART" id="SM00091">
    <property type="entry name" value="PAS"/>
    <property type="match status" value="4"/>
</dbReference>
<keyword evidence="17" id="KW-1185">Reference proteome</keyword>
<dbReference type="Gene3D" id="3.30.450.20">
    <property type="entry name" value="PAS domain"/>
    <property type="match status" value="4"/>
</dbReference>
<feature type="domain" description="PAS" evidence="14">
    <location>
        <begin position="304"/>
        <end position="381"/>
    </location>
</feature>
<dbReference type="InterPro" id="IPR003594">
    <property type="entry name" value="HATPase_dom"/>
</dbReference>
<comment type="catalytic activity">
    <reaction evidence="1">
        <text>ATP + protein L-histidine = ADP + protein N-phospho-L-histidine.</text>
        <dbReference type="EC" id="2.7.13.3"/>
    </reaction>
</comment>
<evidence type="ECO:0000256" key="4">
    <source>
        <dbReference type="ARBA" id="ARBA00022475"/>
    </source>
</evidence>
<evidence type="ECO:0000259" key="15">
    <source>
        <dbReference type="PROSITE" id="PS50113"/>
    </source>
</evidence>
<dbReference type="PROSITE" id="PS50113">
    <property type="entry name" value="PAC"/>
    <property type="match status" value="3"/>
</dbReference>
<accession>A0ABW0IWA2</accession>
<dbReference type="Gene3D" id="3.30.565.10">
    <property type="entry name" value="Histidine kinase-like ATPase, C-terminal domain"/>
    <property type="match status" value="1"/>
</dbReference>
<feature type="domain" description="PAC" evidence="15">
    <location>
        <begin position="780"/>
        <end position="832"/>
    </location>
</feature>
<dbReference type="InterPro" id="IPR000014">
    <property type="entry name" value="PAS"/>
</dbReference>
<evidence type="ECO:0000256" key="10">
    <source>
        <dbReference type="ARBA" id="ARBA00023136"/>
    </source>
</evidence>
<evidence type="ECO:0000256" key="6">
    <source>
        <dbReference type="ARBA" id="ARBA00022679"/>
    </source>
</evidence>
<protein>
    <recommendedName>
        <fullName evidence="3">histidine kinase</fullName>
        <ecNumber evidence="3">2.7.13.3</ecNumber>
    </recommendedName>
</protein>
<evidence type="ECO:0000256" key="11">
    <source>
        <dbReference type="SAM" id="Coils"/>
    </source>
</evidence>
<evidence type="ECO:0000256" key="2">
    <source>
        <dbReference type="ARBA" id="ARBA00004651"/>
    </source>
</evidence>
<dbReference type="Pfam" id="PF08447">
    <property type="entry name" value="PAS_3"/>
    <property type="match status" value="3"/>
</dbReference>
<dbReference type="InterPro" id="IPR003661">
    <property type="entry name" value="HisK_dim/P_dom"/>
</dbReference>
<feature type="transmembrane region" description="Helical" evidence="12">
    <location>
        <begin position="119"/>
        <end position="146"/>
    </location>
</feature>
<dbReference type="RefSeq" id="WP_377800638.1">
    <property type="nucleotide sequence ID" value="NZ_JBHSLW010000037.1"/>
</dbReference>
<dbReference type="EMBL" id="JBHSLW010000037">
    <property type="protein sequence ID" value="MFC5422367.1"/>
    <property type="molecule type" value="Genomic_DNA"/>
</dbReference>
<evidence type="ECO:0000256" key="8">
    <source>
        <dbReference type="ARBA" id="ARBA00022777"/>
    </source>
</evidence>
<dbReference type="Pfam" id="PF02518">
    <property type="entry name" value="HATPase_c"/>
    <property type="match status" value="1"/>
</dbReference>
<dbReference type="CDD" id="cd00082">
    <property type="entry name" value="HisKA"/>
    <property type="match status" value="1"/>
</dbReference>
<dbReference type="Gene3D" id="1.10.287.130">
    <property type="match status" value="1"/>
</dbReference>
<evidence type="ECO:0000313" key="16">
    <source>
        <dbReference type="EMBL" id="MFC5422367.1"/>
    </source>
</evidence>
<dbReference type="Proteomes" id="UP001596053">
    <property type="component" value="Unassembled WGS sequence"/>
</dbReference>
<dbReference type="PROSITE" id="PS50112">
    <property type="entry name" value="PAS"/>
    <property type="match status" value="4"/>
</dbReference>
<dbReference type="Pfam" id="PF05231">
    <property type="entry name" value="MASE1"/>
    <property type="match status" value="1"/>
</dbReference>
<feature type="domain" description="PAS" evidence="14">
    <location>
        <begin position="700"/>
        <end position="777"/>
    </location>
</feature>
<feature type="domain" description="PAC" evidence="15">
    <location>
        <begin position="384"/>
        <end position="436"/>
    </location>
</feature>
<dbReference type="InterPro" id="IPR001610">
    <property type="entry name" value="PAC"/>
</dbReference>
<evidence type="ECO:0000256" key="5">
    <source>
        <dbReference type="ARBA" id="ARBA00022553"/>
    </source>
</evidence>
<feature type="transmembrane region" description="Helical" evidence="12">
    <location>
        <begin position="83"/>
        <end position="107"/>
    </location>
</feature>
<dbReference type="PRINTS" id="PR00344">
    <property type="entry name" value="BCTRLSENSOR"/>
</dbReference>
<dbReference type="CDD" id="cd00130">
    <property type="entry name" value="PAS"/>
    <property type="match status" value="4"/>
</dbReference>
<dbReference type="InterPro" id="IPR052162">
    <property type="entry name" value="Sensor_kinase/Photoreceptor"/>
</dbReference>
<dbReference type="SUPFAM" id="SSF47384">
    <property type="entry name" value="Homodimeric domain of signal transducing histidine kinase"/>
    <property type="match status" value="1"/>
</dbReference>
<feature type="coiled-coil region" evidence="11">
    <location>
        <begin position="826"/>
        <end position="853"/>
    </location>
</feature>
<proteinExistence type="predicted"/>
<evidence type="ECO:0000256" key="9">
    <source>
        <dbReference type="ARBA" id="ARBA00022989"/>
    </source>
</evidence>
<feature type="transmembrane region" description="Helical" evidence="12">
    <location>
        <begin position="271"/>
        <end position="290"/>
    </location>
</feature>
<dbReference type="InterPro" id="IPR004358">
    <property type="entry name" value="Sig_transdc_His_kin-like_C"/>
</dbReference>
<dbReference type="Pfam" id="PF13426">
    <property type="entry name" value="PAS_9"/>
    <property type="match status" value="1"/>
</dbReference>
<evidence type="ECO:0000256" key="7">
    <source>
        <dbReference type="ARBA" id="ARBA00022692"/>
    </source>
</evidence>
<organism evidence="16 17">
    <name type="scientific">Bosea eneae</name>
    <dbReference type="NCBI Taxonomy" id="151454"/>
    <lineage>
        <taxon>Bacteria</taxon>
        <taxon>Pseudomonadati</taxon>
        <taxon>Pseudomonadota</taxon>
        <taxon>Alphaproteobacteria</taxon>
        <taxon>Hyphomicrobiales</taxon>
        <taxon>Boseaceae</taxon>
        <taxon>Bosea</taxon>
    </lineage>
</organism>